<reference evidence="1" key="1">
    <citation type="submission" date="2023-05" db="EMBL/GenBank/DDBJ databases">
        <authorList>
            <person name="Huff M."/>
        </authorList>
    </citation>
    <scope>NUCLEOTIDE SEQUENCE</scope>
</reference>
<organism evidence="1 2">
    <name type="scientific">Fraxinus pennsylvanica</name>
    <dbReference type="NCBI Taxonomy" id="56036"/>
    <lineage>
        <taxon>Eukaryota</taxon>
        <taxon>Viridiplantae</taxon>
        <taxon>Streptophyta</taxon>
        <taxon>Embryophyta</taxon>
        <taxon>Tracheophyta</taxon>
        <taxon>Spermatophyta</taxon>
        <taxon>Magnoliopsida</taxon>
        <taxon>eudicotyledons</taxon>
        <taxon>Gunneridae</taxon>
        <taxon>Pentapetalae</taxon>
        <taxon>asterids</taxon>
        <taxon>lamiids</taxon>
        <taxon>Lamiales</taxon>
        <taxon>Oleaceae</taxon>
        <taxon>Oleeae</taxon>
        <taxon>Fraxinus</taxon>
    </lineage>
</organism>
<proteinExistence type="predicted"/>
<dbReference type="PANTHER" id="PTHR31839:SF2">
    <property type="entry name" value="DEHYDRATION-RESPONSIVE ELEMENT-BINDING PROTEIN 1D"/>
    <property type="match status" value="1"/>
</dbReference>
<sequence>MREGRATSHRCEERRISPRSLNISLRAERTFTRESPRSIDTSLEYFLVSCFPKAEDEVFDLLLHDCHLPVPASTDAKDIQTAAAEAAIAFGQPNSESSEAVSRDDIMEEAAAIWPRNAFFTDEEALFGMPGLIDNMADGLMLLPPYCMDTDNVEVYADVSLWSYSI</sequence>
<dbReference type="InterPro" id="IPR045277">
    <property type="entry name" value="DRE1A-I"/>
</dbReference>
<dbReference type="Proteomes" id="UP000834106">
    <property type="component" value="Chromosome 12"/>
</dbReference>
<protein>
    <submittedName>
        <fullName evidence="1">Uncharacterized protein</fullName>
    </submittedName>
</protein>
<accession>A0AAD1ZLC5</accession>
<keyword evidence="2" id="KW-1185">Reference proteome</keyword>
<evidence type="ECO:0000313" key="2">
    <source>
        <dbReference type="Proteomes" id="UP000834106"/>
    </source>
</evidence>
<dbReference type="PANTHER" id="PTHR31839">
    <property type="entry name" value="DEHYDRATION-RESPONSIVE ELEMENT-BINDING PROTEIN 1D"/>
    <property type="match status" value="1"/>
</dbReference>
<dbReference type="AlphaFoldDB" id="A0AAD1ZLC5"/>
<dbReference type="EMBL" id="OU503047">
    <property type="protein sequence ID" value="CAI9771887.1"/>
    <property type="molecule type" value="Genomic_DNA"/>
</dbReference>
<gene>
    <name evidence="1" type="ORF">FPE_LOCUS19317</name>
</gene>
<dbReference type="GO" id="GO:0003700">
    <property type="term" value="F:DNA-binding transcription factor activity"/>
    <property type="evidence" value="ECO:0007669"/>
    <property type="project" value="InterPro"/>
</dbReference>
<evidence type="ECO:0000313" key="1">
    <source>
        <dbReference type="EMBL" id="CAI9771887.1"/>
    </source>
</evidence>
<name>A0AAD1ZLC5_9LAMI</name>